<dbReference type="PROSITE" id="PS51192">
    <property type="entry name" value="HELICASE_ATP_BIND_1"/>
    <property type="match status" value="1"/>
</dbReference>
<reference evidence="2 3" key="1">
    <citation type="journal article" date="2013" name="Nature">
        <title>Anaerobic oxidation of methane coupled to nitrate reduction in a novel archaeal lineage.</title>
        <authorList>
            <person name="Haroon M.F."/>
            <person name="Hu S."/>
            <person name="Shi Y."/>
            <person name="Imelfort M."/>
            <person name="Keller J."/>
            <person name="Hugenholtz P."/>
            <person name="Yuan Z."/>
            <person name="Tyson G.W."/>
        </authorList>
    </citation>
    <scope>NUCLEOTIDE SEQUENCE [LARGE SCALE GENOMIC DNA]</scope>
    <source>
        <strain evidence="2 3">ANME-2d</strain>
    </source>
</reference>
<accession>A0A062VCY4</accession>
<dbReference type="AlphaFoldDB" id="A0A062VCY4"/>
<keyword evidence="3" id="KW-1185">Reference proteome</keyword>
<dbReference type="SMART" id="SM00487">
    <property type="entry name" value="DEXDc"/>
    <property type="match status" value="1"/>
</dbReference>
<name>A0A062VCY4_9EURY</name>
<dbReference type="InterPro" id="IPR017575">
    <property type="entry name" value="CRISPR-assoc_helicase_Cas3"/>
</dbReference>
<dbReference type="Gene3D" id="3.40.50.300">
    <property type="entry name" value="P-loop containing nucleotide triphosphate hydrolases"/>
    <property type="match status" value="2"/>
</dbReference>
<sequence length="623" mass="74200">MDRGKILTISPQFIEYSNIEFNGLFLHKIQKEFLNYPNFSNINIVIAPTGTGKTHSFALPIINNHRENKLSPIKESRRGIIVSPTNALINDMVYNLKQNFKEVSIDVLNSSKLKEKGPERWKEILSILYENELIITNPDLLNFIITGKYLYKIKGERQWTEFFEHIDYFIFDEYHLYDEEQIANILSFILLKDALFPYKEIKFIFTSATPERGLEEFFRDGNIDYKLFEEVIFNREENSRAIHGKIELNFIKSEISNYILSNKKAIYDFKAKNKKILIIFDKLRDAHLFLERANSEFVGLRIEEETGWLTKSNLKSNLVECDIIVGTNKVEVGVNYDVDVCFMDQGKYFRNFLQRLGRVARGNREGHIFIFVDKIRKIETVFDKTDYTYYEFIEKYKEIQVDKKIYVEKIPKFIGCFLFAVRQGITDATLRKMFFENVKMNVETKQYFNLMYRIDKKINNFSDIDKNRGFFVIIKKWQNWWNIFLDTFCYFRMKDLKCKVIDRDRNDLITEYNIEWVLQNKNIIGKNDEYYVVKGMAEESKEFLYLVDSFPIGEDAFSKNECYFNVKETFLNKLKNLDESVRYYDENIREYSIDLIKTVRALCPVITEKRVNIKEIQVNENII</sequence>
<dbReference type="GO" id="GO:0005524">
    <property type="term" value="F:ATP binding"/>
    <property type="evidence" value="ECO:0007669"/>
    <property type="project" value="InterPro"/>
</dbReference>
<dbReference type="OrthoDB" id="36796at2157"/>
<dbReference type="EMBL" id="JMIY01000001">
    <property type="protein sequence ID" value="KCZ73504.1"/>
    <property type="molecule type" value="Genomic_DNA"/>
</dbReference>
<dbReference type="PANTHER" id="PTHR47957">
    <property type="entry name" value="ATP-DEPENDENT HELICASE HRQ1"/>
    <property type="match status" value="1"/>
</dbReference>
<dbReference type="GO" id="GO:0043138">
    <property type="term" value="F:3'-5' DNA helicase activity"/>
    <property type="evidence" value="ECO:0007669"/>
    <property type="project" value="TreeGrafter"/>
</dbReference>
<dbReference type="PANTHER" id="PTHR47957:SF3">
    <property type="entry name" value="ATP-DEPENDENT HELICASE HRQ1"/>
    <property type="match status" value="1"/>
</dbReference>
<evidence type="ECO:0000259" key="1">
    <source>
        <dbReference type="PROSITE" id="PS51192"/>
    </source>
</evidence>
<proteinExistence type="predicted"/>
<evidence type="ECO:0000313" key="2">
    <source>
        <dbReference type="EMBL" id="KCZ73504.1"/>
    </source>
</evidence>
<feature type="domain" description="Helicase ATP-binding" evidence="1">
    <location>
        <begin position="34"/>
        <end position="228"/>
    </location>
</feature>
<evidence type="ECO:0000313" key="3">
    <source>
        <dbReference type="Proteomes" id="UP000027153"/>
    </source>
</evidence>
<comment type="caution">
    <text evidence="2">The sequence shown here is derived from an EMBL/GenBank/DDBJ whole genome shotgun (WGS) entry which is preliminary data.</text>
</comment>
<protein>
    <submittedName>
        <fullName evidence="2">CRISPR-associated helicase Cas3, subtype CYANO</fullName>
    </submittedName>
</protein>
<dbReference type="Pfam" id="PF00270">
    <property type="entry name" value="DEAD"/>
    <property type="match status" value="1"/>
</dbReference>
<dbReference type="RefSeq" id="WP_048089002.1">
    <property type="nucleotide sequence ID" value="NZ_JMIY01000001.1"/>
</dbReference>
<dbReference type="GO" id="GO:0006289">
    <property type="term" value="P:nucleotide-excision repair"/>
    <property type="evidence" value="ECO:0007669"/>
    <property type="project" value="TreeGrafter"/>
</dbReference>
<organism evidence="2 3">
    <name type="scientific">Candidatus Methanoperedens nitratireducens</name>
    <dbReference type="NCBI Taxonomy" id="1392998"/>
    <lineage>
        <taxon>Archaea</taxon>
        <taxon>Methanobacteriati</taxon>
        <taxon>Methanobacteriota</taxon>
        <taxon>Stenosarchaea group</taxon>
        <taxon>Methanomicrobia</taxon>
        <taxon>Methanosarcinales</taxon>
        <taxon>ANME-2 cluster</taxon>
        <taxon>Candidatus Methanoperedentaceae</taxon>
        <taxon>Candidatus Methanoperedens</taxon>
    </lineage>
</organism>
<dbReference type="InterPro" id="IPR011545">
    <property type="entry name" value="DEAD/DEAH_box_helicase_dom"/>
</dbReference>
<dbReference type="Proteomes" id="UP000027153">
    <property type="component" value="Unassembled WGS sequence"/>
</dbReference>
<dbReference type="NCBIfam" id="TIGR03158">
    <property type="entry name" value="cas3_cyano"/>
    <property type="match status" value="1"/>
</dbReference>
<dbReference type="InterPro" id="IPR027417">
    <property type="entry name" value="P-loop_NTPase"/>
</dbReference>
<dbReference type="SUPFAM" id="SSF52540">
    <property type="entry name" value="P-loop containing nucleoside triphosphate hydrolases"/>
    <property type="match status" value="1"/>
</dbReference>
<gene>
    <name evidence="2" type="ORF">ANME2D_00572</name>
</gene>
<dbReference type="GO" id="GO:0003676">
    <property type="term" value="F:nucleic acid binding"/>
    <property type="evidence" value="ECO:0007669"/>
    <property type="project" value="InterPro"/>
</dbReference>
<dbReference type="InterPro" id="IPR014001">
    <property type="entry name" value="Helicase_ATP-bd"/>
</dbReference>
<dbReference type="GO" id="GO:0036297">
    <property type="term" value="P:interstrand cross-link repair"/>
    <property type="evidence" value="ECO:0007669"/>
    <property type="project" value="TreeGrafter"/>
</dbReference>